<comment type="caution">
    <text evidence="9">The sequence shown here is derived from an EMBL/GenBank/DDBJ whole genome shotgun (WGS) entry which is preliminary data.</text>
</comment>
<feature type="transmembrane region" description="Helical" evidence="8">
    <location>
        <begin position="136"/>
        <end position="159"/>
    </location>
</feature>
<feature type="transmembrane region" description="Helical" evidence="8">
    <location>
        <begin position="302"/>
        <end position="323"/>
    </location>
</feature>
<dbReference type="InterPro" id="IPR004761">
    <property type="entry name" value="Spore_GerAB"/>
</dbReference>
<keyword evidence="4" id="KW-0309">Germination</keyword>
<feature type="transmembrane region" description="Helical" evidence="8">
    <location>
        <begin position="335"/>
        <end position="353"/>
    </location>
</feature>
<evidence type="ECO:0000256" key="2">
    <source>
        <dbReference type="ARBA" id="ARBA00007998"/>
    </source>
</evidence>
<keyword evidence="6 8" id="KW-1133">Transmembrane helix</keyword>
<keyword evidence="10" id="KW-1185">Reference proteome</keyword>
<evidence type="ECO:0000256" key="4">
    <source>
        <dbReference type="ARBA" id="ARBA00022544"/>
    </source>
</evidence>
<keyword evidence="5 8" id="KW-0812">Transmembrane</keyword>
<name>A0ABU1NRF5_9BACL</name>
<proteinExistence type="inferred from homology"/>
<organism evidence="9 10">
    <name type="scientific">Paenibacillus qinlingensis</name>
    <dbReference type="NCBI Taxonomy" id="1837343"/>
    <lineage>
        <taxon>Bacteria</taxon>
        <taxon>Bacillati</taxon>
        <taxon>Bacillota</taxon>
        <taxon>Bacilli</taxon>
        <taxon>Bacillales</taxon>
        <taxon>Paenibacillaceae</taxon>
        <taxon>Paenibacillus</taxon>
    </lineage>
</organism>
<evidence type="ECO:0000256" key="3">
    <source>
        <dbReference type="ARBA" id="ARBA00022448"/>
    </source>
</evidence>
<evidence type="ECO:0000256" key="6">
    <source>
        <dbReference type="ARBA" id="ARBA00022989"/>
    </source>
</evidence>
<feature type="transmembrane region" description="Helical" evidence="8">
    <location>
        <begin position="102"/>
        <end position="129"/>
    </location>
</feature>
<dbReference type="Proteomes" id="UP001267290">
    <property type="component" value="Unassembled WGS sequence"/>
</dbReference>
<keyword evidence="7 8" id="KW-0472">Membrane</keyword>
<evidence type="ECO:0000313" key="9">
    <source>
        <dbReference type="EMBL" id="MDR6549606.1"/>
    </source>
</evidence>
<evidence type="ECO:0000256" key="7">
    <source>
        <dbReference type="ARBA" id="ARBA00023136"/>
    </source>
</evidence>
<evidence type="ECO:0000256" key="8">
    <source>
        <dbReference type="SAM" id="Phobius"/>
    </source>
</evidence>
<evidence type="ECO:0008006" key="11">
    <source>
        <dbReference type="Google" id="ProtNLM"/>
    </source>
</evidence>
<feature type="transmembrane region" description="Helical" evidence="8">
    <location>
        <begin position="179"/>
        <end position="203"/>
    </location>
</feature>
<dbReference type="EMBL" id="JAVDSB010000001">
    <property type="protein sequence ID" value="MDR6549606.1"/>
    <property type="molecule type" value="Genomic_DNA"/>
</dbReference>
<evidence type="ECO:0000256" key="5">
    <source>
        <dbReference type="ARBA" id="ARBA00022692"/>
    </source>
</evidence>
<feature type="transmembrane region" description="Helical" evidence="8">
    <location>
        <begin position="75"/>
        <end position="96"/>
    </location>
</feature>
<evidence type="ECO:0000313" key="10">
    <source>
        <dbReference type="Proteomes" id="UP001267290"/>
    </source>
</evidence>
<dbReference type="RefSeq" id="WP_310223731.1">
    <property type="nucleotide sequence ID" value="NZ_JAVDSB010000001.1"/>
</dbReference>
<feature type="transmembrane region" description="Helical" evidence="8">
    <location>
        <begin position="215"/>
        <end position="234"/>
    </location>
</feature>
<comment type="similarity">
    <text evidence="2">Belongs to the amino acid-polyamine-organocation (APC) superfamily. Spore germination protein (SGP) (TC 2.A.3.9) family.</text>
</comment>
<feature type="transmembrane region" description="Helical" evidence="8">
    <location>
        <begin position="268"/>
        <end position="290"/>
    </location>
</feature>
<dbReference type="PANTHER" id="PTHR34975">
    <property type="entry name" value="SPORE GERMINATION PROTEIN A2"/>
    <property type="match status" value="1"/>
</dbReference>
<reference evidence="9 10" key="1">
    <citation type="submission" date="2023-07" db="EMBL/GenBank/DDBJ databases">
        <title>Sorghum-associated microbial communities from plants grown in Nebraska, USA.</title>
        <authorList>
            <person name="Schachtman D."/>
        </authorList>
    </citation>
    <scope>NUCLEOTIDE SEQUENCE [LARGE SCALE GENOMIC DNA]</scope>
    <source>
        <strain evidence="9 10">CC258</strain>
    </source>
</reference>
<keyword evidence="3" id="KW-0813">Transport</keyword>
<gene>
    <name evidence="9" type="ORF">J2736_000789</name>
</gene>
<evidence type="ECO:0000256" key="1">
    <source>
        <dbReference type="ARBA" id="ARBA00004141"/>
    </source>
</evidence>
<dbReference type="Pfam" id="PF03845">
    <property type="entry name" value="Spore_permease"/>
    <property type="match status" value="1"/>
</dbReference>
<accession>A0ABU1NRF5</accession>
<comment type="subcellular location">
    <subcellularLocation>
        <location evidence="1">Membrane</location>
        <topology evidence="1">Multi-pass membrane protein</topology>
    </subcellularLocation>
</comment>
<feature type="transmembrane region" description="Helical" evidence="8">
    <location>
        <begin position="35"/>
        <end position="54"/>
    </location>
</feature>
<dbReference type="PANTHER" id="PTHR34975:SF2">
    <property type="entry name" value="SPORE GERMINATION PROTEIN A2"/>
    <property type="match status" value="1"/>
</dbReference>
<protein>
    <recommendedName>
        <fullName evidence="11">Spore germination protein</fullName>
    </recommendedName>
</protein>
<feature type="transmembrane region" description="Helical" evidence="8">
    <location>
        <begin position="7"/>
        <end position="23"/>
    </location>
</feature>
<sequence>MMKNVQVAVIYILTHLGLIFFAYPTDIIASTKEAHWIPVTLGFIIHVIVIYTYLKGLSYFKNQNILQILSNKNKVIVWLTLFPGLLYLFLVIVITIRAYAEIISIVFLADTPIWILMCVLLGIPVFMVIHGGVRALLRVGLLLAVLFLPPMLFVMISTFQNIDLHYLFPLIPSSRTDLFAFLTHFSFYKSLFAFAGGFLFLGFIPSYITFKPKTIYISSIILLLFFLLSVYIPILTLGEETAKQLAFPFIFTIDTIEINWLMFDRITIFFLLSQIAFVILFVAMTLWQIACLMRCRVKKMKYPYLLTAIAIVVLLVCLFIPDWESVELLLQWNSILRFYVALVVPIVIFFFGYRYHQTSQRKLT</sequence>